<dbReference type="InterPro" id="IPR050316">
    <property type="entry name" value="Tyrosinase/Hemocyanin"/>
</dbReference>
<keyword evidence="6" id="KW-1185">Reference proteome</keyword>
<dbReference type="SUPFAM" id="SSF48056">
    <property type="entry name" value="Di-copper centre-containing domain"/>
    <property type="match status" value="1"/>
</dbReference>
<dbReference type="Pfam" id="PF00264">
    <property type="entry name" value="Tyrosinase"/>
    <property type="match status" value="1"/>
</dbReference>
<keyword evidence="1" id="KW-0479">Metal-binding</keyword>
<comment type="caution">
    <text evidence="5">The sequence shown here is derived from an EMBL/GenBank/DDBJ whole genome shotgun (WGS) entry which is preliminary data.</text>
</comment>
<evidence type="ECO:0000256" key="1">
    <source>
        <dbReference type="ARBA" id="ARBA00022723"/>
    </source>
</evidence>
<protein>
    <submittedName>
        <fullName evidence="5">Di-copper centre-containing protein</fullName>
    </submittedName>
</protein>
<dbReference type="PROSITE" id="PS00498">
    <property type="entry name" value="TYROSINASE_2"/>
    <property type="match status" value="1"/>
</dbReference>
<evidence type="ECO:0000259" key="4">
    <source>
        <dbReference type="PROSITE" id="PS00498"/>
    </source>
</evidence>
<name>A0ABR2HS31_9PEZI</name>
<reference evidence="5 6" key="1">
    <citation type="journal article" date="2024" name="IMA Fungus">
        <title>Apiospora arundinis, a panoply of carbohydrate-active enzymes and secondary metabolites.</title>
        <authorList>
            <person name="Sorensen T."/>
            <person name="Petersen C."/>
            <person name="Muurmann A.T."/>
            <person name="Christiansen J.V."/>
            <person name="Brundto M.L."/>
            <person name="Overgaard C.K."/>
            <person name="Boysen A.T."/>
            <person name="Wollenberg R.D."/>
            <person name="Larsen T.O."/>
            <person name="Sorensen J.L."/>
            <person name="Nielsen K.L."/>
            <person name="Sondergaard T.E."/>
        </authorList>
    </citation>
    <scope>NUCLEOTIDE SEQUENCE [LARGE SCALE GENOMIC DNA]</scope>
    <source>
        <strain evidence="5 6">AAU 773</strain>
    </source>
</reference>
<feature type="chain" id="PRO_5045870210" evidence="2">
    <location>
        <begin position="21"/>
        <end position="352"/>
    </location>
</feature>
<dbReference type="InterPro" id="IPR002227">
    <property type="entry name" value="Tyrosinase_Cu-bd"/>
</dbReference>
<evidence type="ECO:0000313" key="5">
    <source>
        <dbReference type="EMBL" id="KAK8851635.1"/>
    </source>
</evidence>
<sequence length="352" mass="39589">MWFSVAARALLGASMATAMALPAAGSTAPKDPGHTMKLFTLEQMKEAFSNGTLPPIKAPVSFKEPSNKGSQDDVKKMFKINAVNDNAGCSANPNMRFEWRDYSDSDRHALVDSIQCLRSRPARIGGSNNRFEDFAVIHRDYSPQIHNNQKFLLWHRYFLWAFEQVLREECGFNRAFVWWDETKDAGHFSQMDMFSPTFFGTMHGCLNDGKFAGIQQIGGGCVSREGTAENTAQCNTDFENYCRGMGNYPDFERCWEYGPHGYGHNGIGGTMAYVEISPSDPAFYMHHTYVDRVYRVWQNADPARRTSISGLTADGSPLTMDTIISLGGIKPDVRVRDVIDTLDGVMCYRYTY</sequence>
<dbReference type="PANTHER" id="PTHR11474:SF116">
    <property type="entry name" value="TYROSINASE"/>
    <property type="match status" value="1"/>
</dbReference>
<evidence type="ECO:0000313" key="6">
    <source>
        <dbReference type="Proteomes" id="UP001390339"/>
    </source>
</evidence>
<dbReference type="Gene3D" id="1.10.1280.10">
    <property type="entry name" value="Di-copper center containing domain from catechol oxidase"/>
    <property type="match status" value="1"/>
</dbReference>
<accession>A0ABR2HS31</accession>
<dbReference type="Proteomes" id="UP001390339">
    <property type="component" value="Unassembled WGS sequence"/>
</dbReference>
<evidence type="ECO:0000256" key="2">
    <source>
        <dbReference type="SAM" id="SignalP"/>
    </source>
</evidence>
<proteinExistence type="predicted"/>
<feature type="signal peptide" evidence="2">
    <location>
        <begin position="1"/>
        <end position="20"/>
    </location>
</feature>
<dbReference type="EMBL" id="JAPCWZ010000009">
    <property type="protein sequence ID" value="KAK8851635.1"/>
    <property type="molecule type" value="Genomic_DNA"/>
</dbReference>
<gene>
    <name evidence="5" type="ORF">PGQ11_014114</name>
</gene>
<dbReference type="InterPro" id="IPR008922">
    <property type="entry name" value="Di-copper_centre_dom_sf"/>
</dbReference>
<feature type="domain" description="Tyrosinase copper-binding" evidence="3">
    <location>
        <begin position="146"/>
        <end position="163"/>
    </location>
</feature>
<dbReference type="PRINTS" id="PR00092">
    <property type="entry name" value="TYROSINASE"/>
</dbReference>
<feature type="domain" description="Tyrosinase copper-binding" evidence="4">
    <location>
        <begin position="280"/>
        <end position="291"/>
    </location>
</feature>
<keyword evidence="2" id="KW-0732">Signal</keyword>
<evidence type="ECO:0000259" key="3">
    <source>
        <dbReference type="PROSITE" id="PS00497"/>
    </source>
</evidence>
<dbReference type="PROSITE" id="PS00497">
    <property type="entry name" value="TYROSINASE_1"/>
    <property type="match status" value="1"/>
</dbReference>
<dbReference type="PANTHER" id="PTHR11474">
    <property type="entry name" value="TYROSINASE FAMILY MEMBER"/>
    <property type="match status" value="1"/>
</dbReference>
<organism evidence="5 6">
    <name type="scientific">Apiospora arundinis</name>
    <dbReference type="NCBI Taxonomy" id="335852"/>
    <lineage>
        <taxon>Eukaryota</taxon>
        <taxon>Fungi</taxon>
        <taxon>Dikarya</taxon>
        <taxon>Ascomycota</taxon>
        <taxon>Pezizomycotina</taxon>
        <taxon>Sordariomycetes</taxon>
        <taxon>Xylariomycetidae</taxon>
        <taxon>Amphisphaeriales</taxon>
        <taxon>Apiosporaceae</taxon>
        <taxon>Apiospora</taxon>
    </lineage>
</organism>